<evidence type="ECO:0000313" key="2">
    <source>
        <dbReference type="EMBL" id="TRX90677.1"/>
    </source>
</evidence>
<dbReference type="EMBL" id="VFLP01000053">
    <property type="protein sequence ID" value="TRX90677.1"/>
    <property type="molecule type" value="Genomic_DNA"/>
</dbReference>
<dbReference type="Proteomes" id="UP000319160">
    <property type="component" value="Unassembled WGS sequence"/>
</dbReference>
<feature type="compositionally biased region" description="Polar residues" evidence="1">
    <location>
        <begin position="1"/>
        <end position="17"/>
    </location>
</feature>
<feature type="compositionally biased region" description="Polar residues" evidence="1">
    <location>
        <begin position="227"/>
        <end position="244"/>
    </location>
</feature>
<feature type="compositionally biased region" description="Polar residues" evidence="1">
    <location>
        <begin position="285"/>
        <end position="319"/>
    </location>
</feature>
<organism evidence="2 3">
    <name type="scientific">Xylaria flabelliformis</name>
    <dbReference type="NCBI Taxonomy" id="2512241"/>
    <lineage>
        <taxon>Eukaryota</taxon>
        <taxon>Fungi</taxon>
        <taxon>Dikarya</taxon>
        <taxon>Ascomycota</taxon>
        <taxon>Pezizomycotina</taxon>
        <taxon>Sordariomycetes</taxon>
        <taxon>Xylariomycetidae</taxon>
        <taxon>Xylariales</taxon>
        <taxon>Xylariaceae</taxon>
        <taxon>Xylaria</taxon>
    </lineage>
</organism>
<protein>
    <submittedName>
        <fullName evidence="2">Uncharacterized protein</fullName>
    </submittedName>
</protein>
<feature type="region of interest" description="Disordered" evidence="1">
    <location>
        <begin position="364"/>
        <end position="385"/>
    </location>
</feature>
<evidence type="ECO:0000313" key="3">
    <source>
        <dbReference type="Proteomes" id="UP000319160"/>
    </source>
</evidence>
<feature type="region of interest" description="Disordered" evidence="1">
    <location>
        <begin position="1"/>
        <end position="32"/>
    </location>
</feature>
<gene>
    <name evidence="2" type="ORF">FHL15_008452</name>
</gene>
<evidence type="ECO:0000256" key="1">
    <source>
        <dbReference type="SAM" id="MobiDB-lite"/>
    </source>
</evidence>
<accession>A0A553HRT9</accession>
<sequence>MERQSVQGSVLSKQHCPSHQFAPPTPILQPPMSQTEQYLYDGNQIYGGLTEQPAQNSYYYNNNNFSNTLNNYYGSNYNYTSSTNNSAANQNTGLLQENNIANGWNEPMQLTPSQFTLGKPTYSQSVPLQCVPANFKSAPLTTAQFTVNPTDVNTNPNTTLRVNSPGNNIFSSYPTHVPDFISERGFPMQNQWQNQWDSEALCNPAKPNQPAFNIQQYEPRPNRPENRTTAVSVNAKNDTSWTSLRHSRLSACENQVPNPPKRRRQTAKRRQPQDDSDLVDLVGKTTRTPQVPTQRLPTPRPVTNATPAPSKPTTESAQLPNPKETQGDIALCKVSNYEDTLETGFGELSKHLKDLEQQEAQAKMAQREKEREEAENQRTEVFEWPGDPSEYPAECFANMRLPGCEFRAHAICIGSPRPGLSLNKYNAYPKGRLVVYAVRQGSDGVEFKLVEPHSTPKQVMQASTIRFEDIKLSTDFSDMNEPKVIRWSRYLLDAVPGQNDSVTMWSKA</sequence>
<proteinExistence type="predicted"/>
<keyword evidence="3" id="KW-1185">Reference proteome</keyword>
<feature type="region of interest" description="Disordered" evidence="1">
    <location>
        <begin position="203"/>
        <end position="327"/>
    </location>
</feature>
<feature type="compositionally biased region" description="Basic residues" evidence="1">
    <location>
        <begin position="260"/>
        <end position="270"/>
    </location>
</feature>
<dbReference type="OrthoDB" id="4771922at2759"/>
<feature type="compositionally biased region" description="Basic and acidic residues" evidence="1">
    <location>
        <begin position="365"/>
        <end position="381"/>
    </location>
</feature>
<comment type="caution">
    <text evidence="2">The sequence shown here is derived from an EMBL/GenBank/DDBJ whole genome shotgun (WGS) entry which is preliminary data.</text>
</comment>
<reference evidence="3" key="1">
    <citation type="submission" date="2019-06" db="EMBL/GenBank/DDBJ databases">
        <title>Draft genome sequence of the griseofulvin-producing fungus Xylaria cubensis strain G536.</title>
        <authorList>
            <person name="Mead M.E."/>
            <person name="Raja H.A."/>
            <person name="Steenwyk J.L."/>
            <person name="Knowles S.L."/>
            <person name="Oberlies N.H."/>
            <person name="Rokas A."/>
        </authorList>
    </citation>
    <scope>NUCLEOTIDE SEQUENCE [LARGE SCALE GENOMIC DNA]</scope>
    <source>
        <strain evidence="3">G536</strain>
    </source>
</reference>
<name>A0A553HRT9_9PEZI</name>
<dbReference type="STRING" id="2512241.A0A553HRT9"/>
<dbReference type="AlphaFoldDB" id="A0A553HRT9"/>